<keyword evidence="10" id="KW-1133">Transmembrane helix</keyword>
<dbReference type="PANTHER" id="PTHR24404:SF114">
    <property type="entry name" value="KLUMPFUSS, ISOFORM B-RELATED"/>
    <property type="match status" value="1"/>
</dbReference>
<feature type="non-terminal residue" evidence="12">
    <location>
        <position position="299"/>
    </location>
</feature>
<keyword evidence="7" id="KW-0539">Nucleus</keyword>
<dbReference type="Proteomes" id="UP000479190">
    <property type="component" value="Unassembled WGS sequence"/>
</dbReference>
<dbReference type="FunFam" id="3.30.160.60:FF:000446">
    <property type="entry name" value="Zinc finger protein"/>
    <property type="match status" value="1"/>
</dbReference>
<feature type="transmembrane region" description="Helical" evidence="10">
    <location>
        <begin position="224"/>
        <end position="243"/>
    </location>
</feature>
<keyword evidence="10" id="KW-0472">Membrane</keyword>
<comment type="subcellular location">
    <subcellularLocation>
        <location evidence="1">Nucleus</location>
    </subcellularLocation>
</comment>
<keyword evidence="3" id="KW-0677">Repeat</keyword>
<dbReference type="GO" id="GO:0005634">
    <property type="term" value="C:nucleus"/>
    <property type="evidence" value="ECO:0007669"/>
    <property type="project" value="UniProtKB-SubCell"/>
</dbReference>
<feature type="domain" description="C2H2-type" evidence="11">
    <location>
        <begin position="74"/>
        <end position="102"/>
    </location>
</feature>
<feature type="compositionally biased region" description="Low complexity" evidence="9">
    <location>
        <begin position="144"/>
        <end position="161"/>
    </location>
</feature>
<dbReference type="PROSITE" id="PS00028">
    <property type="entry name" value="ZINC_FINGER_C2H2_1"/>
    <property type="match status" value="2"/>
</dbReference>
<evidence type="ECO:0000259" key="11">
    <source>
        <dbReference type="PROSITE" id="PS50157"/>
    </source>
</evidence>
<protein>
    <recommendedName>
        <fullName evidence="11">C2H2-type domain-containing protein</fullName>
    </recommendedName>
</protein>
<proteinExistence type="predicted"/>
<dbReference type="PANTHER" id="PTHR24404">
    <property type="entry name" value="ZINC FINGER PROTEIN"/>
    <property type="match status" value="1"/>
</dbReference>
<keyword evidence="10" id="KW-0812">Transmembrane</keyword>
<feature type="domain" description="C2H2-type" evidence="11">
    <location>
        <begin position="45"/>
        <end position="73"/>
    </location>
</feature>
<feature type="region of interest" description="Disordered" evidence="9">
    <location>
        <begin position="143"/>
        <end position="180"/>
    </location>
</feature>
<dbReference type="EMBL" id="CADCXV010000502">
    <property type="protein sequence ID" value="CAB0030545.1"/>
    <property type="molecule type" value="Genomic_DNA"/>
</dbReference>
<dbReference type="Gene3D" id="3.30.160.60">
    <property type="entry name" value="Classic Zinc Finger"/>
    <property type="match status" value="3"/>
</dbReference>
<evidence type="ECO:0000256" key="9">
    <source>
        <dbReference type="SAM" id="MobiDB-lite"/>
    </source>
</evidence>
<feature type="domain" description="C2H2-type" evidence="11">
    <location>
        <begin position="103"/>
        <end position="131"/>
    </location>
</feature>
<evidence type="ECO:0000256" key="10">
    <source>
        <dbReference type="SAM" id="Phobius"/>
    </source>
</evidence>
<dbReference type="GO" id="GO:0006357">
    <property type="term" value="P:regulation of transcription by RNA polymerase II"/>
    <property type="evidence" value="ECO:0007669"/>
    <property type="project" value="TreeGrafter"/>
</dbReference>
<sequence length="299" mass="33798">MDKTEKKPEEIVSNDNYTISAKKKFGQTHQWLTHQRTVREGRKDYECENCEKKFGHKTDLFRHQRTIHEGRKDYACDKCVKKFGHKTHLLVHQRTVHEGHKDYSCDNCEKKFGHKSHLLRHQKTVYEGRKDYTSDRRCGGRSAKQQQLQLQLQQPPLGPKKLTSDDRKKGPDTGSGGGGGGSKSDVFYTLAPIYHLSKICGLLPVKFKANKAGKYEGRLDVGEVAYGIVLVAALAAAQCYGLYRDLRNGWENSTRLSSETAITVTCSDVFAVISAAFVAILGSSYRWHHLQDALNKIVD</sequence>
<dbReference type="SUPFAM" id="SSF57667">
    <property type="entry name" value="beta-beta-alpha zinc fingers"/>
    <property type="match status" value="2"/>
</dbReference>
<evidence type="ECO:0000256" key="3">
    <source>
        <dbReference type="ARBA" id="ARBA00022737"/>
    </source>
</evidence>
<dbReference type="FunFam" id="3.30.160.60:FF:000100">
    <property type="entry name" value="Zinc finger 45-like"/>
    <property type="match status" value="1"/>
</dbReference>
<evidence type="ECO:0000256" key="2">
    <source>
        <dbReference type="ARBA" id="ARBA00022723"/>
    </source>
</evidence>
<evidence type="ECO:0000256" key="7">
    <source>
        <dbReference type="ARBA" id="ARBA00023242"/>
    </source>
</evidence>
<dbReference type="InterPro" id="IPR036236">
    <property type="entry name" value="Znf_C2H2_sf"/>
</dbReference>
<dbReference type="SMART" id="SM00355">
    <property type="entry name" value="ZnF_C2H2"/>
    <property type="match status" value="3"/>
</dbReference>
<name>A0A6H5I050_9HYME</name>
<organism evidence="12 13">
    <name type="scientific">Trichogramma brassicae</name>
    <dbReference type="NCBI Taxonomy" id="86971"/>
    <lineage>
        <taxon>Eukaryota</taxon>
        <taxon>Metazoa</taxon>
        <taxon>Ecdysozoa</taxon>
        <taxon>Arthropoda</taxon>
        <taxon>Hexapoda</taxon>
        <taxon>Insecta</taxon>
        <taxon>Pterygota</taxon>
        <taxon>Neoptera</taxon>
        <taxon>Endopterygota</taxon>
        <taxon>Hymenoptera</taxon>
        <taxon>Apocrita</taxon>
        <taxon>Proctotrupomorpha</taxon>
        <taxon>Chalcidoidea</taxon>
        <taxon>Trichogrammatidae</taxon>
        <taxon>Trichogramma</taxon>
    </lineage>
</organism>
<evidence type="ECO:0000256" key="5">
    <source>
        <dbReference type="ARBA" id="ARBA00022833"/>
    </source>
</evidence>
<keyword evidence="5" id="KW-0862">Zinc</keyword>
<dbReference type="AlphaFoldDB" id="A0A6H5I050"/>
<dbReference type="PROSITE" id="PS50157">
    <property type="entry name" value="ZINC_FINGER_C2H2_2"/>
    <property type="match status" value="3"/>
</dbReference>
<keyword evidence="13" id="KW-1185">Reference proteome</keyword>
<evidence type="ECO:0000256" key="1">
    <source>
        <dbReference type="ARBA" id="ARBA00004123"/>
    </source>
</evidence>
<dbReference type="GO" id="GO:0003700">
    <property type="term" value="F:DNA-binding transcription factor activity"/>
    <property type="evidence" value="ECO:0007669"/>
    <property type="project" value="TreeGrafter"/>
</dbReference>
<dbReference type="OrthoDB" id="7685779at2759"/>
<evidence type="ECO:0000256" key="8">
    <source>
        <dbReference type="PROSITE-ProRule" id="PRU00042"/>
    </source>
</evidence>
<dbReference type="GO" id="GO:0000978">
    <property type="term" value="F:RNA polymerase II cis-regulatory region sequence-specific DNA binding"/>
    <property type="evidence" value="ECO:0007669"/>
    <property type="project" value="TreeGrafter"/>
</dbReference>
<evidence type="ECO:0000256" key="6">
    <source>
        <dbReference type="ARBA" id="ARBA00023125"/>
    </source>
</evidence>
<keyword evidence="2" id="KW-0479">Metal-binding</keyword>
<evidence type="ECO:0000313" key="13">
    <source>
        <dbReference type="Proteomes" id="UP000479190"/>
    </source>
</evidence>
<keyword evidence="4 8" id="KW-0863">Zinc-finger</keyword>
<evidence type="ECO:0000256" key="4">
    <source>
        <dbReference type="ARBA" id="ARBA00022771"/>
    </source>
</evidence>
<dbReference type="InterPro" id="IPR013087">
    <property type="entry name" value="Znf_C2H2_type"/>
</dbReference>
<dbReference type="GO" id="GO:0008270">
    <property type="term" value="F:zinc ion binding"/>
    <property type="evidence" value="ECO:0007669"/>
    <property type="project" value="UniProtKB-KW"/>
</dbReference>
<feature type="transmembrane region" description="Helical" evidence="10">
    <location>
        <begin position="264"/>
        <end position="285"/>
    </location>
</feature>
<reference evidence="12 13" key="1">
    <citation type="submission" date="2020-02" db="EMBL/GenBank/DDBJ databases">
        <authorList>
            <person name="Ferguson B K."/>
        </authorList>
    </citation>
    <scope>NUCLEOTIDE SEQUENCE [LARGE SCALE GENOMIC DNA]</scope>
</reference>
<keyword evidence="6" id="KW-0238">DNA-binding</keyword>
<dbReference type="InterPro" id="IPR050589">
    <property type="entry name" value="Ikaros_C2H2-ZF"/>
</dbReference>
<dbReference type="Pfam" id="PF00096">
    <property type="entry name" value="zf-C2H2"/>
    <property type="match status" value="3"/>
</dbReference>
<evidence type="ECO:0000313" key="12">
    <source>
        <dbReference type="EMBL" id="CAB0030545.1"/>
    </source>
</evidence>
<accession>A0A6H5I050</accession>
<gene>
    <name evidence="12" type="ORF">TBRA_LOCUS2543</name>
</gene>
<feature type="compositionally biased region" description="Basic and acidic residues" evidence="9">
    <location>
        <begin position="162"/>
        <end position="171"/>
    </location>
</feature>